<gene>
    <name evidence="1" type="ORF">PYW08_005362</name>
</gene>
<sequence>MSDVESVLRKVLDKVIKQIQYNNAKISLKEHTSAGQNYTSTLFSINVTAPERDTLKLFAKVANVNGNFRKIMNIDLMFRTEQFLYSDLVDVYEKIQDDHNLSVEHRFEFPKFYGGESAEGEETVVMEDLTAKGFQTYNRFLSVDWEHAACAVDCLTRFHALSFAYQKADPEKFARDAKRVETKKRDLDSPILKEIWMKMVENTVNVVKEEHKERLTEVLNNGSTDFYDFKVPLSTTVLCHGDYRVSNLLFRHLDGRLDPIVVDYQTLHSGSPVADLLYFEFLCTDAQFRKEHHYRLLDHYFSSLTMSLQRLGIDINEVYPREVFDEEYKTMVSPALIITMAVLPLVLVEAEQAPHMSGIQEVNQMAITPCERFAERYSDLVSDCIDWGLI</sequence>
<evidence type="ECO:0000313" key="1">
    <source>
        <dbReference type="EMBL" id="KAJ8716963.1"/>
    </source>
</evidence>
<comment type="caution">
    <text evidence="1">The sequence shown here is derived from an EMBL/GenBank/DDBJ whole genome shotgun (WGS) entry which is preliminary data.</text>
</comment>
<keyword evidence="2" id="KW-1185">Reference proteome</keyword>
<name>A0ACC2QLF6_9NEOP</name>
<dbReference type="EMBL" id="CM056794">
    <property type="protein sequence ID" value="KAJ8716963.1"/>
    <property type="molecule type" value="Genomic_DNA"/>
</dbReference>
<accession>A0ACC2QLF6</accession>
<dbReference type="Proteomes" id="UP001231649">
    <property type="component" value="Chromosome 18"/>
</dbReference>
<proteinExistence type="predicted"/>
<organism evidence="1 2">
    <name type="scientific">Mythimna loreyi</name>
    <dbReference type="NCBI Taxonomy" id="667449"/>
    <lineage>
        <taxon>Eukaryota</taxon>
        <taxon>Metazoa</taxon>
        <taxon>Ecdysozoa</taxon>
        <taxon>Arthropoda</taxon>
        <taxon>Hexapoda</taxon>
        <taxon>Insecta</taxon>
        <taxon>Pterygota</taxon>
        <taxon>Neoptera</taxon>
        <taxon>Endopterygota</taxon>
        <taxon>Lepidoptera</taxon>
        <taxon>Glossata</taxon>
        <taxon>Ditrysia</taxon>
        <taxon>Noctuoidea</taxon>
        <taxon>Noctuidae</taxon>
        <taxon>Noctuinae</taxon>
        <taxon>Hadenini</taxon>
        <taxon>Mythimna</taxon>
    </lineage>
</organism>
<evidence type="ECO:0000313" key="2">
    <source>
        <dbReference type="Proteomes" id="UP001231649"/>
    </source>
</evidence>
<protein>
    <submittedName>
        <fullName evidence="1">Uncharacterized protein</fullName>
    </submittedName>
</protein>
<reference evidence="1" key="1">
    <citation type="submission" date="2023-03" db="EMBL/GenBank/DDBJ databases">
        <title>Chromosome-level genomes of two armyworms, Mythimna separata and Mythimna loreyi, provide insights into the biosynthesis and reception of sex pheromones.</title>
        <authorList>
            <person name="Zhao H."/>
        </authorList>
    </citation>
    <scope>NUCLEOTIDE SEQUENCE</scope>
    <source>
        <strain evidence="1">BeijingLab</strain>
    </source>
</reference>